<comment type="caution">
    <text evidence="1">The sequence shown here is derived from an EMBL/GenBank/DDBJ whole genome shotgun (WGS) entry which is preliminary data.</text>
</comment>
<dbReference type="EMBL" id="CAXLJL010000052">
    <property type="protein sequence ID" value="CAL5129848.1"/>
    <property type="molecule type" value="Genomic_DNA"/>
</dbReference>
<dbReference type="Pfam" id="PF03564">
    <property type="entry name" value="DUF1759"/>
    <property type="match status" value="1"/>
</dbReference>
<protein>
    <submittedName>
        <fullName evidence="1">Uncharacterized protein</fullName>
    </submittedName>
</protein>
<sequence length="224" mass="24855">MGLDMLRRKLEMKEGPLAMRTKTDQAEIEVRMHGNADDVKFLESACSGLDAERQSVGDCNSGAVGNGRSLAELFRSLELPKVGIAYFDGDPADYWRFIKSFEANVASKTLDSMARLSFLIQYCRGLARRAIEGCAILSSDEGYSKARSILKSRFGQRYVIARAQIRRIISGLYIRPGDGAGLLDLATDLRNCVVMVTQMNYAADLNCCNTIMSVLRRLPHNIQS</sequence>
<evidence type="ECO:0000313" key="1">
    <source>
        <dbReference type="EMBL" id="CAL5129848.1"/>
    </source>
</evidence>
<dbReference type="PANTHER" id="PTHR47331">
    <property type="entry name" value="PHD-TYPE DOMAIN-CONTAINING PROTEIN"/>
    <property type="match status" value="1"/>
</dbReference>
<reference evidence="1" key="1">
    <citation type="submission" date="2024-06" db="EMBL/GenBank/DDBJ databases">
        <authorList>
            <person name="Liu X."/>
            <person name="Lenzi L."/>
            <person name="Haldenby T S."/>
            <person name="Uol C."/>
        </authorList>
    </citation>
    <scope>NUCLEOTIDE SEQUENCE</scope>
</reference>
<accession>A0AAV2SXG6</accession>
<dbReference type="AlphaFoldDB" id="A0AAV2SXG6"/>
<evidence type="ECO:0000313" key="2">
    <source>
        <dbReference type="Proteomes" id="UP001497525"/>
    </source>
</evidence>
<organism evidence="1 2">
    <name type="scientific">Calicophoron daubneyi</name>
    <name type="common">Rumen fluke</name>
    <name type="synonym">Paramphistomum daubneyi</name>
    <dbReference type="NCBI Taxonomy" id="300641"/>
    <lineage>
        <taxon>Eukaryota</taxon>
        <taxon>Metazoa</taxon>
        <taxon>Spiralia</taxon>
        <taxon>Lophotrochozoa</taxon>
        <taxon>Platyhelminthes</taxon>
        <taxon>Trematoda</taxon>
        <taxon>Digenea</taxon>
        <taxon>Plagiorchiida</taxon>
        <taxon>Pronocephalata</taxon>
        <taxon>Paramphistomoidea</taxon>
        <taxon>Paramphistomidae</taxon>
        <taxon>Calicophoron</taxon>
    </lineage>
</organism>
<proteinExistence type="predicted"/>
<dbReference type="Proteomes" id="UP001497525">
    <property type="component" value="Unassembled WGS sequence"/>
</dbReference>
<dbReference type="InterPro" id="IPR005312">
    <property type="entry name" value="DUF1759"/>
</dbReference>
<name>A0AAV2SXG6_CALDB</name>
<gene>
    <name evidence="1" type="ORF">CDAUBV1_LOCUS1288</name>
</gene>